<organism evidence="1 2">
    <name type="scientific">Rickettsia tamurae subsp. buchneri</name>
    <dbReference type="NCBI Taxonomy" id="1462938"/>
    <lineage>
        <taxon>Bacteria</taxon>
        <taxon>Pseudomonadati</taxon>
        <taxon>Pseudomonadota</taxon>
        <taxon>Alphaproteobacteria</taxon>
        <taxon>Rickettsiales</taxon>
        <taxon>Rickettsiaceae</taxon>
        <taxon>Rickettsieae</taxon>
        <taxon>Rickettsia</taxon>
        <taxon>spotted fever group</taxon>
    </lineage>
</organism>
<evidence type="ECO:0000313" key="2">
    <source>
        <dbReference type="Proteomes" id="UP000027161"/>
    </source>
</evidence>
<dbReference type="EMBL" id="JFKF01000048">
    <property type="protein sequence ID" value="KDO03217.1"/>
    <property type="molecule type" value="Genomic_DNA"/>
</dbReference>
<protein>
    <submittedName>
        <fullName evidence="1">Uncharacterized protein</fullName>
    </submittedName>
</protein>
<proteinExistence type="predicted"/>
<keyword evidence="2" id="KW-1185">Reference proteome</keyword>
<accession>A0A8E1C0B1</accession>
<dbReference type="AlphaFoldDB" id="A0A8E1C0B1"/>
<gene>
    <name evidence="1" type="ORF">REISMN_02730</name>
</gene>
<reference evidence="1 2" key="1">
    <citation type="submission" date="2014-02" db="EMBL/GenBank/DDBJ databases">
        <title>Draft genome sequence of Rickettsia buchneri sp. nov. ISO7T.</title>
        <authorList>
            <person name="Felsheim R.F."/>
            <person name="Kurtti T.J."/>
            <person name="Munderloh U.G."/>
        </authorList>
    </citation>
    <scope>NUCLEOTIDE SEQUENCE [LARGE SCALE GENOMIC DNA]</scope>
    <source>
        <strain evidence="1 2">ISO7</strain>
    </source>
</reference>
<comment type="caution">
    <text evidence="1">The sequence shown here is derived from an EMBL/GenBank/DDBJ whole genome shotgun (WGS) entry which is preliminary data.</text>
</comment>
<dbReference type="Proteomes" id="UP000027161">
    <property type="component" value="Unassembled WGS sequence"/>
</dbReference>
<name>A0A8E1C0B1_9RICK</name>
<evidence type="ECO:0000313" key="1">
    <source>
        <dbReference type="EMBL" id="KDO03217.1"/>
    </source>
</evidence>
<sequence length="188" mass="21865">MHTICSSHFTPDCLTHDHNDNSAIIFYNFVGNFIPPEWSNLSSSNGKILSKTARQLLSLIVFRLQIYHNNSIDELNETYHFFQEHLGVCQRRIRQCLLELQQAGFIYLSTTTIIRYGIKCRNTPCVKLAKNFQPYNHKSSAENEKNFSHTRKIFRSNPKEISAQPEKNFANYLYIDNNKNISNKSLTT</sequence>